<reference evidence="2" key="1">
    <citation type="journal article" date="2019" name="Int. J. Syst. Evol. Microbiol.">
        <title>The Global Catalogue of Microorganisms (GCM) 10K type strain sequencing project: providing services to taxonomists for standard genome sequencing and annotation.</title>
        <authorList>
            <consortium name="The Broad Institute Genomics Platform"/>
            <consortium name="The Broad Institute Genome Sequencing Center for Infectious Disease"/>
            <person name="Wu L."/>
            <person name="Ma J."/>
        </authorList>
    </citation>
    <scope>NUCLEOTIDE SEQUENCE [LARGE SCALE GENOMIC DNA]</scope>
    <source>
        <strain evidence="2">JCM 9371</strain>
    </source>
</reference>
<organism evidence="1 2">
    <name type="scientific">Actinomadura fibrosa</name>
    <dbReference type="NCBI Taxonomy" id="111802"/>
    <lineage>
        <taxon>Bacteria</taxon>
        <taxon>Bacillati</taxon>
        <taxon>Actinomycetota</taxon>
        <taxon>Actinomycetes</taxon>
        <taxon>Streptosporangiales</taxon>
        <taxon>Thermomonosporaceae</taxon>
        <taxon>Actinomadura</taxon>
    </lineage>
</organism>
<dbReference type="Proteomes" id="UP001597063">
    <property type="component" value="Unassembled WGS sequence"/>
</dbReference>
<dbReference type="RefSeq" id="WP_165502859.1">
    <property type="nucleotide sequence ID" value="NZ_CAACUY010000038.1"/>
</dbReference>
<dbReference type="EMBL" id="JBHTGP010000018">
    <property type="protein sequence ID" value="MFD0690232.1"/>
    <property type="molecule type" value="Genomic_DNA"/>
</dbReference>
<protein>
    <submittedName>
        <fullName evidence="1">Uncharacterized protein</fullName>
    </submittedName>
</protein>
<evidence type="ECO:0000313" key="2">
    <source>
        <dbReference type="Proteomes" id="UP001597063"/>
    </source>
</evidence>
<name>A0ABW2XYU2_9ACTN</name>
<comment type="caution">
    <text evidence="1">The sequence shown here is derived from an EMBL/GenBank/DDBJ whole genome shotgun (WGS) entry which is preliminary data.</text>
</comment>
<sequence length="45" mass="5006">MTFTPRVLTDVPGKELRWLGKLGPGWIADGEHRFTIEQIRPGASA</sequence>
<accession>A0ABW2XYU2</accession>
<gene>
    <name evidence="1" type="ORF">ACFQZM_37485</name>
</gene>
<evidence type="ECO:0000313" key="1">
    <source>
        <dbReference type="EMBL" id="MFD0690232.1"/>
    </source>
</evidence>
<proteinExistence type="predicted"/>
<keyword evidence="2" id="KW-1185">Reference proteome</keyword>